<accession>G2E469</accession>
<gene>
    <name evidence="1" type="ORF">ThidrDRAFT_3082</name>
</gene>
<comment type="caution">
    <text evidence="1">The sequence shown here is derived from an EMBL/GenBank/DDBJ whole genome shotgun (WGS) entry which is preliminary data.</text>
</comment>
<evidence type="ECO:0000313" key="1">
    <source>
        <dbReference type="EMBL" id="EGV29796.1"/>
    </source>
</evidence>
<dbReference type="Gene3D" id="3.30.310.50">
    <property type="entry name" value="Alpha-D-phosphohexomutase, C-terminal domain"/>
    <property type="match status" value="1"/>
</dbReference>
<dbReference type="EMBL" id="AFWT01000023">
    <property type="protein sequence ID" value="EGV29796.1"/>
    <property type="molecule type" value="Genomic_DNA"/>
</dbReference>
<name>G2E469_9GAMM</name>
<dbReference type="Pfam" id="PF09981">
    <property type="entry name" value="DUF2218"/>
    <property type="match status" value="1"/>
</dbReference>
<proteinExistence type="predicted"/>
<dbReference type="STRING" id="765913.ThidrDRAFT_3082"/>
<dbReference type="OrthoDB" id="9806511at2"/>
<organism evidence="1 2">
    <name type="scientific">Thiorhodococcus drewsii AZ1</name>
    <dbReference type="NCBI Taxonomy" id="765913"/>
    <lineage>
        <taxon>Bacteria</taxon>
        <taxon>Pseudomonadati</taxon>
        <taxon>Pseudomonadota</taxon>
        <taxon>Gammaproteobacteria</taxon>
        <taxon>Chromatiales</taxon>
        <taxon>Chromatiaceae</taxon>
        <taxon>Thiorhodococcus</taxon>
    </lineage>
</organism>
<dbReference type="AlphaFoldDB" id="G2E469"/>
<reference evidence="1 2" key="1">
    <citation type="submission" date="2011-06" db="EMBL/GenBank/DDBJ databases">
        <title>The draft genome of Thiorhodococcus drewsii AZ1.</title>
        <authorList>
            <consortium name="US DOE Joint Genome Institute (JGI-PGF)"/>
            <person name="Lucas S."/>
            <person name="Han J."/>
            <person name="Lapidus A."/>
            <person name="Cheng J.-F."/>
            <person name="Goodwin L."/>
            <person name="Pitluck S."/>
            <person name="Peters L."/>
            <person name="Land M.L."/>
            <person name="Hauser L."/>
            <person name="Vogl K."/>
            <person name="Liu Z."/>
            <person name="Imhoff J."/>
            <person name="Thiel V."/>
            <person name="Frigaard N.-U."/>
            <person name="Bryant D.A."/>
            <person name="Woyke T.J."/>
        </authorList>
    </citation>
    <scope>NUCLEOTIDE SEQUENCE [LARGE SCALE GENOMIC DNA]</scope>
    <source>
        <strain evidence="1 2">AZ1</strain>
    </source>
</reference>
<dbReference type="Proteomes" id="UP000004200">
    <property type="component" value="Unassembled WGS sequence"/>
</dbReference>
<sequence length="94" mass="10530">MPSSSTSLQAAKAAGYFDSLCRHFARKVAVERDGDHARVRFPMGDCLMSLEGQQMHVQCIADDGQALETLKSIVAAHALRFAEWRNARLTWTHR</sequence>
<evidence type="ECO:0000313" key="2">
    <source>
        <dbReference type="Proteomes" id="UP000004200"/>
    </source>
</evidence>
<dbReference type="InterPro" id="IPR014543">
    <property type="entry name" value="UCP028291"/>
</dbReference>
<keyword evidence="2" id="KW-1185">Reference proteome</keyword>
<dbReference type="eggNOG" id="COG3553">
    <property type="taxonomic scope" value="Bacteria"/>
</dbReference>
<protein>
    <submittedName>
        <fullName evidence="1">Uncharacterized conserved protein UCP028291</fullName>
    </submittedName>
</protein>
<dbReference type="RefSeq" id="WP_007041795.1">
    <property type="nucleotide sequence ID" value="NZ_AFWT01000023.1"/>
</dbReference>